<sequence length="276" mass="31151">MAEGCVILLQTCINNLYNLIISVIVQPIFLIDDGRSIMFQNGVLRNLPATVGCISYLVWWIGFNFNIFSCLSSLPTVILCFAAVCFFLALNGFLLFNGSYPTALYDKLFHNSSSFHLLKEANTEDVMLSLNGQISSLENQLAYAFLLVINSVCYTFIGWSSLQIWIFMSKMSTSANLKSINKQLTVTLLTQAALPACLLFILTFCFITLLFVVESKSTMFFMTFMTVPINWIPALSPVLTISFIQPYRNFCLTLIGRIFRKKTRKTSSTISFVRHT</sequence>
<dbReference type="PANTHER" id="PTHR22943">
    <property type="entry name" value="7-TRANSMEMBRANE DOMAIN RECEPTOR C.ELEGANS"/>
    <property type="match status" value="1"/>
</dbReference>
<proteinExistence type="predicted"/>
<accession>A0A915DRU3</accession>
<feature type="transmembrane region" description="Helical" evidence="1">
    <location>
        <begin position="220"/>
        <end position="244"/>
    </location>
</feature>
<feature type="transmembrane region" description="Helical" evidence="1">
    <location>
        <begin position="6"/>
        <end position="31"/>
    </location>
</feature>
<feature type="transmembrane region" description="Helical" evidence="1">
    <location>
        <begin position="141"/>
        <end position="168"/>
    </location>
</feature>
<feature type="transmembrane region" description="Helical" evidence="1">
    <location>
        <begin position="74"/>
        <end position="96"/>
    </location>
</feature>
<feature type="transmembrane region" description="Helical" evidence="1">
    <location>
        <begin position="188"/>
        <end position="213"/>
    </location>
</feature>
<dbReference type="Pfam" id="PF10317">
    <property type="entry name" value="7TM_GPCR_Srd"/>
    <property type="match status" value="1"/>
</dbReference>
<protein>
    <submittedName>
        <fullName evidence="3">Taste receptor type 2</fullName>
    </submittedName>
</protein>
<feature type="transmembrane region" description="Helical" evidence="1">
    <location>
        <begin position="43"/>
        <end position="62"/>
    </location>
</feature>
<evidence type="ECO:0000313" key="3">
    <source>
        <dbReference type="WBParaSite" id="jg22203"/>
    </source>
</evidence>
<keyword evidence="1" id="KW-1133">Transmembrane helix</keyword>
<dbReference type="PANTHER" id="PTHR22943:SF248">
    <property type="entry name" value="SEVEN TM RECEPTOR"/>
    <property type="match status" value="1"/>
</dbReference>
<dbReference type="Proteomes" id="UP000887574">
    <property type="component" value="Unplaced"/>
</dbReference>
<dbReference type="AlphaFoldDB" id="A0A915DRU3"/>
<reference evidence="3" key="1">
    <citation type="submission" date="2022-11" db="UniProtKB">
        <authorList>
            <consortium name="WormBaseParasite"/>
        </authorList>
    </citation>
    <scope>IDENTIFICATION</scope>
</reference>
<dbReference type="WBParaSite" id="jg22203">
    <property type="protein sequence ID" value="jg22203"/>
    <property type="gene ID" value="jg22203"/>
</dbReference>
<organism evidence="2 3">
    <name type="scientific">Ditylenchus dipsaci</name>
    <dbReference type="NCBI Taxonomy" id="166011"/>
    <lineage>
        <taxon>Eukaryota</taxon>
        <taxon>Metazoa</taxon>
        <taxon>Ecdysozoa</taxon>
        <taxon>Nematoda</taxon>
        <taxon>Chromadorea</taxon>
        <taxon>Rhabditida</taxon>
        <taxon>Tylenchina</taxon>
        <taxon>Tylenchomorpha</taxon>
        <taxon>Sphaerularioidea</taxon>
        <taxon>Anguinidae</taxon>
        <taxon>Anguininae</taxon>
        <taxon>Ditylenchus</taxon>
    </lineage>
</organism>
<keyword evidence="2" id="KW-1185">Reference proteome</keyword>
<dbReference type="InterPro" id="IPR019421">
    <property type="entry name" value="7TM_GPCR_serpentine_rcpt_Srd"/>
</dbReference>
<name>A0A915DRU3_9BILA</name>
<evidence type="ECO:0000313" key="2">
    <source>
        <dbReference type="Proteomes" id="UP000887574"/>
    </source>
</evidence>
<keyword evidence="1" id="KW-0472">Membrane</keyword>
<keyword evidence="1" id="KW-0812">Transmembrane</keyword>
<evidence type="ECO:0000256" key="1">
    <source>
        <dbReference type="SAM" id="Phobius"/>
    </source>
</evidence>